<comment type="caution">
    <text evidence="1">The sequence shown here is derived from an EMBL/GenBank/DDBJ whole genome shotgun (WGS) entry which is preliminary data.</text>
</comment>
<evidence type="ECO:0000313" key="2">
    <source>
        <dbReference type="Proteomes" id="UP001230649"/>
    </source>
</evidence>
<dbReference type="EMBL" id="JASBWS010000021">
    <property type="protein sequence ID" value="KAJ9110958.1"/>
    <property type="molecule type" value="Genomic_DNA"/>
</dbReference>
<keyword evidence="2" id="KW-1185">Reference proteome</keyword>
<name>A0ACC2WHT6_9TREE</name>
<protein>
    <submittedName>
        <fullName evidence="1">Uncharacterized protein</fullName>
    </submittedName>
</protein>
<sequence>MMHLVNPPVANASPKIREHTPVIYSIPSTATTQPNPEPVYDHGKPSPDYRSPSLNSLPAEIINCIAHHVRALSQDVDDYMPRVPRVCPCLPITPFRRAQAQIKSLGYYQDAALALSMACRRLKEIIFEEELKRRVSIGLCNVAAMETSGMSEVLRSRVRDLHILISSIPHLSSNIR</sequence>
<gene>
    <name evidence="1" type="ORF">QFC20_002724</name>
</gene>
<accession>A0ACC2WHT6</accession>
<evidence type="ECO:0000313" key="1">
    <source>
        <dbReference type="EMBL" id="KAJ9110958.1"/>
    </source>
</evidence>
<organism evidence="1 2">
    <name type="scientific">Naganishia adeliensis</name>
    <dbReference type="NCBI Taxonomy" id="92952"/>
    <lineage>
        <taxon>Eukaryota</taxon>
        <taxon>Fungi</taxon>
        <taxon>Dikarya</taxon>
        <taxon>Basidiomycota</taxon>
        <taxon>Agaricomycotina</taxon>
        <taxon>Tremellomycetes</taxon>
        <taxon>Filobasidiales</taxon>
        <taxon>Filobasidiaceae</taxon>
        <taxon>Naganishia</taxon>
    </lineage>
</organism>
<dbReference type="Proteomes" id="UP001230649">
    <property type="component" value="Unassembled WGS sequence"/>
</dbReference>
<proteinExistence type="predicted"/>
<reference evidence="1" key="1">
    <citation type="submission" date="2023-04" db="EMBL/GenBank/DDBJ databases">
        <title>Draft Genome sequencing of Naganishia species isolated from polar environments using Oxford Nanopore Technology.</title>
        <authorList>
            <person name="Leo P."/>
            <person name="Venkateswaran K."/>
        </authorList>
    </citation>
    <scope>NUCLEOTIDE SEQUENCE</scope>
    <source>
        <strain evidence="1">MNA-CCFEE 5262</strain>
    </source>
</reference>